<protein>
    <submittedName>
        <fullName evidence="6">N-lysine methyltransferase SMYD2-A</fullName>
    </submittedName>
</protein>
<comment type="caution">
    <text evidence="6">The sequence shown here is derived from an EMBL/GenBank/DDBJ whole genome shotgun (WGS) entry which is preliminary data.</text>
</comment>
<evidence type="ECO:0000256" key="4">
    <source>
        <dbReference type="PROSITE-ProRule" id="PRU00134"/>
    </source>
</evidence>
<reference evidence="6" key="1">
    <citation type="submission" date="2023-03" db="EMBL/GenBank/DDBJ databases">
        <authorList>
            <person name="Steffen K."/>
            <person name="Cardenas P."/>
        </authorList>
    </citation>
    <scope>NUCLEOTIDE SEQUENCE</scope>
</reference>
<keyword evidence="6" id="KW-0489">Methyltransferase</keyword>
<feature type="domain" description="MYND-type" evidence="5">
    <location>
        <begin position="32"/>
        <end position="58"/>
    </location>
</feature>
<keyword evidence="6" id="KW-0808">Transferase</keyword>
<gene>
    <name evidence="6" type="ORF">GBAR_LOCUS21745</name>
</gene>
<organism evidence="6 7">
    <name type="scientific">Geodia barretti</name>
    <name type="common">Barrett's horny sponge</name>
    <dbReference type="NCBI Taxonomy" id="519541"/>
    <lineage>
        <taxon>Eukaryota</taxon>
        <taxon>Metazoa</taxon>
        <taxon>Porifera</taxon>
        <taxon>Demospongiae</taxon>
        <taxon>Heteroscleromorpha</taxon>
        <taxon>Tetractinellida</taxon>
        <taxon>Astrophorina</taxon>
        <taxon>Geodiidae</taxon>
        <taxon>Geodia</taxon>
    </lineage>
</organism>
<dbReference type="PROSITE" id="PS50865">
    <property type="entry name" value="ZF_MYND_2"/>
    <property type="match status" value="1"/>
</dbReference>
<proteinExistence type="predicted"/>
<keyword evidence="1" id="KW-0479">Metal-binding</keyword>
<name>A0AA35X486_GEOBA</name>
<dbReference type="Pfam" id="PF01753">
    <property type="entry name" value="zf-MYND"/>
    <property type="match status" value="1"/>
</dbReference>
<dbReference type="AlphaFoldDB" id="A0AA35X486"/>
<sequence length="87" mass="10059">MRFLSERIPVQFSTNKPQTSTLKNIFFRSLLKCGRCKYVRYCSKTCQRGDWRFHKGECGGIARAQPHSPTPLARLVVRCLLVDAEVR</sequence>
<dbReference type="EMBL" id="CASHTH010003024">
    <property type="protein sequence ID" value="CAI8039101.1"/>
    <property type="molecule type" value="Genomic_DNA"/>
</dbReference>
<evidence type="ECO:0000256" key="2">
    <source>
        <dbReference type="ARBA" id="ARBA00022771"/>
    </source>
</evidence>
<dbReference type="SUPFAM" id="SSF144232">
    <property type="entry name" value="HIT/MYND zinc finger-like"/>
    <property type="match status" value="1"/>
</dbReference>
<keyword evidence="3" id="KW-0862">Zinc</keyword>
<evidence type="ECO:0000256" key="3">
    <source>
        <dbReference type="ARBA" id="ARBA00022833"/>
    </source>
</evidence>
<evidence type="ECO:0000313" key="7">
    <source>
        <dbReference type="Proteomes" id="UP001174909"/>
    </source>
</evidence>
<keyword evidence="2 4" id="KW-0863">Zinc-finger</keyword>
<evidence type="ECO:0000313" key="6">
    <source>
        <dbReference type="EMBL" id="CAI8039101.1"/>
    </source>
</evidence>
<dbReference type="GO" id="GO:0008168">
    <property type="term" value="F:methyltransferase activity"/>
    <property type="evidence" value="ECO:0007669"/>
    <property type="project" value="UniProtKB-KW"/>
</dbReference>
<dbReference type="GO" id="GO:0032259">
    <property type="term" value="P:methylation"/>
    <property type="evidence" value="ECO:0007669"/>
    <property type="project" value="UniProtKB-KW"/>
</dbReference>
<dbReference type="InterPro" id="IPR002893">
    <property type="entry name" value="Znf_MYND"/>
</dbReference>
<keyword evidence="7" id="KW-1185">Reference proteome</keyword>
<dbReference type="GO" id="GO:0008270">
    <property type="term" value="F:zinc ion binding"/>
    <property type="evidence" value="ECO:0007669"/>
    <property type="project" value="UniProtKB-KW"/>
</dbReference>
<evidence type="ECO:0000259" key="5">
    <source>
        <dbReference type="PROSITE" id="PS50865"/>
    </source>
</evidence>
<accession>A0AA35X486</accession>
<dbReference type="Proteomes" id="UP001174909">
    <property type="component" value="Unassembled WGS sequence"/>
</dbReference>
<evidence type="ECO:0000256" key="1">
    <source>
        <dbReference type="ARBA" id="ARBA00022723"/>
    </source>
</evidence>
<dbReference type="Gene3D" id="6.10.140.2220">
    <property type="match status" value="1"/>
</dbReference>